<evidence type="ECO:0000313" key="5">
    <source>
        <dbReference type="Proteomes" id="UP000811619"/>
    </source>
</evidence>
<sequence length="329" mass="35820">MMLFVYLALPFVSGRYVYGYVVASSIRGQGYEPATAKHSVSLLGLEGLKSRKTGQHIRGLGAAASSLTANDAPPLQISSREIQHGEGTVLDVPSKRSEATAGPRYSDAEQASRRQAESYLPASKPSLILVGAKDKLWDNIGLITGIIATLAFCIVLGILYLVFTRRKQDCSQGDACRDVSSTGQPPHRSIKSVASIQSHEFFVPGTPNPTWQLPLYHAVRHKEQQQPSGTSPMWMPHNVVSPIDSLDGSAHLSNYHPSPIESLQSPIQQPPASYHWQSPVELPATATAAHDQTRLPTYGEASAGGRQWARFSWTQDAEAAYRPSERPKN</sequence>
<dbReference type="Proteomes" id="UP000811619">
    <property type="component" value="Unassembled WGS sequence"/>
</dbReference>
<feature type="chain" id="PRO_5035431332" description="Transmembrane protein" evidence="3">
    <location>
        <begin position="20"/>
        <end position="329"/>
    </location>
</feature>
<evidence type="ECO:0000256" key="2">
    <source>
        <dbReference type="SAM" id="Phobius"/>
    </source>
</evidence>
<dbReference type="AlphaFoldDB" id="A0A8K0J9V1"/>
<proteinExistence type="predicted"/>
<dbReference type="OrthoDB" id="4961502at2759"/>
<evidence type="ECO:0008006" key="6">
    <source>
        <dbReference type="Google" id="ProtNLM"/>
    </source>
</evidence>
<comment type="caution">
    <text evidence="4">The sequence shown here is derived from an EMBL/GenBank/DDBJ whole genome shotgun (WGS) entry which is preliminary data.</text>
</comment>
<keyword evidence="2" id="KW-0472">Membrane</keyword>
<feature type="compositionally biased region" description="Polar residues" evidence="1">
    <location>
        <begin position="251"/>
        <end position="271"/>
    </location>
</feature>
<protein>
    <recommendedName>
        <fullName evidence="6">Transmembrane protein</fullName>
    </recommendedName>
</protein>
<keyword evidence="5" id="KW-1185">Reference proteome</keyword>
<feature type="compositionally biased region" description="Basic and acidic residues" evidence="1">
    <location>
        <begin position="106"/>
        <end position="116"/>
    </location>
</feature>
<feature type="transmembrane region" description="Helical" evidence="2">
    <location>
        <begin position="140"/>
        <end position="163"/>
    </location>
</feature>
<evidence type="ECO:0000256" key="1">
    <source>
        <dbReference type="SAM" id="MobiDB-lite"/>
    </source>
</evidence>
<reference evidence="4" key="1">
    <citation type="journal article" date="2020" name="bioRxiv">
        <title>Whole genome comparisons of ergot fungi reveals the divergence and evolution of species within the genus Claviceps are the result of varying mechanisms driving genome evolution and host range expansion.</title>
        <authorList>
            <person name="Wyka S.A."/>
            <person name="Mondo S.J."/>
            <person name="Liu M."/>
            <person name="Dettman J."/>
            <person name="Nalam V."/>
            <person name="Broders K.D."/>
        </authorList>
    </citation>
    <scope>NUCLEOTIDE SEQUENCE</scope>
    <source>
        <strain evidence="4">CCC 489</strain>
    </source>
</reference>
<evidence type="ECO:0000313" key="4">
    <source>
        <dbReference type="EMBL" id="KAG5927982.1"/>
    </source>
</evidence>
<feature type="signal peptide" evidence="3">
    <location>
        <begin position="1"/>
        <end position="19"/>
    </location>
</feature>
<accession>A0A8K0J9V1</accession>
<keyword evidence="2" id="KW-0812">Transmembrane</keyword>
<dbReference type="EMBL" id="SRPY01000144">
    <property type="protein sequence ID" value="KAG5927982.1"/>
    <property type="molecule type" value="Genomic_DNA"/>
</dbReference>
<evidence type="ECO:0000256" key="3">
    <source>
        <dbReference type="SAM" id="SignalP"/>
    </source>
</evidence>
<organism evidence="4 5">
    <name type="scientific">Claviceps africana</name>
    <dbReference type="NCBI Taxonomy" id="83212"/>
    <lineage>
        <taxon>Eukaryota</taxon>
        <taxon>Fungi</taxon>
        <taxon>Dikarya</taxon>
        <taxon>Ascomycota</taxon>
        <taxon>Pezizomycotina</taxon>
        <taxon>Sordariomycetes</taxon>
        <taxon>Hypocreomycetidae</taxon>
        <taxon>Hypocreales</taxon>
        <taxon>Clavicipitaceae</taxon>
        <taxon>Claviceps</taxon>
    </lineage>
</organism>
<gene>
    <name evidence="4" type="ORF">E4U42_001459</name>
</gene>
<feature type="region of interest" description="Disordered" evidence="1">
    <location>
        <begin position="250"/>
        <end position="274"/>
    </location>
</feature>
<keyword evidence="2" id="KW-1133">Transmembrane helix</keyword>
<feature type="region of interest" description="Disordered" evidence="1">
    <location>
        <begin position="88"/>
        <end position="117"/>
    </location>
</feature>
<keyword evidence="3" id="KW-0732">Signal</keyword>
<name>A0A8K0J9V1_9HYPO</name>